<protein>
    <submittedName>
        <fullName evidence="1">Cytochrome c, class I</fullName>
    </submittedName>
</protein>
<organism evidence="1 2">
    <name type="scientific">Kineobactrum sediminis</name>
    <dbReference type="NCBI Taxonomy" id="1905677"/>
    <lineage>
        <taxon>Bacteria</taxon>
        <taxon>Pseudomonadati</taxon>
        <taxon>Pseudomonadota</taxon>
        <taxon>Gammaproteobacteria</taxon>
        <taxon>Cellvibrionales</taxon>
        <taxon>Halieaceae</taxon>
        <taxon>Kineobactrum</taxon>
    </lineage>
</organism>
<sequence>MNCQGCHTPDGSGAGSVPRMKGHVGIFLQSQEGREYLVRVPGSATSALNDERLAAVLNWILTEFSGDSMNSPFKAFSAEEVGRLRQSPLKEVEQYRLKVLRDLSSMSMNE</sequence>
<dbReference type="Gene3D" id="1.10.760.10">
    <property type="entry name" value="Cytochrome c-like domain"/>
    <property type="match status" value="2"/>
</dbReference>
<dbReference type="SUPFAM" id="SSF46626">
    <property type="entry name" value="Cytochrome c"/>
    <property type="match status" value="1"/>
</dbReference>
<dbReference type="GO" id="GO:0020037">
    <property type="term" value="F:heme binding"/>
    <property type="evidence" value="ECO:0007669"/>
    <property type="project" value="InterPro"/>
</dbReference>
<dbReference type="InterPro" id="IPR036909">
    <property type="entry name" value="Cyt_c-like_dom_sf"/>
</dbReference>
<keyword evidence="2" id="KW-1185">Reference proteome</keyword>
<accession>A0A2N5Y2E9</accession>
<dbReference type="Proteomes" id="UP000234845">
    <property type="component" value="Unassembled WGS sequence"/>
</dbReference>
<proteinExistence type="predicted"/>
<reference evidence="2" key="1">
    <citation type="submission" date="2017-11" db="EMBL/GenBank/DDBJ databases">
        <title>The draft genome sequence of Chromatocurvus sp. F02.</title>
        <authorList>
            <person name="Du Z.-J."/>
            <person name="Chang Y.-Q."/>
        </authorList>
    </citation>
    <scope>NUCLEOTIDE SEQUENCE [LARGE SCALE GENOMIC DNA]</scope>
    <source>
        <strain evidence="2">F02</strain>
    </source>
</reference>
<gene>
    <name evidence="1" type="ORF">CWI75_11680</name>
</gene>
<dbReference type="EMBL" id="PKLZ01000008">
    <property type="protein sequence ID" value="PLW82557.1"/>
    <property type="molecule type" value="Genomic_DNA"/>
</dbReference>
<dbReference type="GO" id="GO:0009055">
    <property type="term" value="F:electron transfer activity"/>
    <property type="evidence" value="ECO:0007669"/>
    <property type="project" value="InterPro"/>
</dbReference>
<evidence type="ECO:0000313" key="1">
    <source>
        <dbReference type="EMBL" id="PLW82557.1"/>
    </source>
</evidence>
<dbReference type="AlphaFoldDB" id="A0A2N5Y2E9"/>
<dbReference type="OrthoDB" id="9811281at2"/>
<evidence type="ECO:0000313" key="2">
    <source>
        <dbReference type="Proteomes" id="UP000234845"/>
    </source>
</evidence>
<name>A0A2N5Y2E9_9GAMM</name>
<comment type="caution">
    <text evidence="1">The sequence shown here is derived from an EMBL/GenBank/DDBJ whole genome shotgun (WGS) entry which is preliminary data.</text>
</comment>